<dbReference type="Proteomes" id="UP000440578">
    <property type="component" value="Unassembled WGS sequence"/>
</dbReference>
<evidence type="ECO:0000259" key="2">
    <source>
        <dbReference type="Pfam" id="PF07679"/>
    </source>
</evidence>
<gene>
    <name evidence="3" type="ORF">FJT64_021686</name>
</gene>
<reference evidence="3 4" key="1">
    <citation type="submission" date="2019-07" db="EMBL/GenBank/DDBJ databases">
        <title>Draft genome assembly of a fouling barnacle, Amphibalanus amphitrite (Darwin, 1854): The first reference genome for Thecostraca.</title>
        <authorList>
            <person name="Kim W."/>
        </authorList>
    </citation>
    <scope>NUCLEOTIDE SEQUENCE [LARGE SCALE GENOMIC DNA]</scope>
    <source>
        <strain evidence="3">SNU_AA5</strain>
        <tissue evidence="3">Soma without cirri and trophi</tissue>
    </source>
</reference>
<dbReference type="OrthoDB" id="10012075at2759"/>
<feature type="domain" description="Immunoglobulin I-set" evidence="2">
    <location>
        <begin position="45"/>
        <end position="77"/>
    </location>
</feature>
<dbReference type="Gene3D" id="2.60.40.10">
    <property type="entry name" value="Immunoglobulins"/>
    <property type="match status" value="1"/>
</dbReference>
<comment type="caution">
    <text evidence="3">The sequence shown here is derived from an EMBL/GenBank/DDBJ whole genome shotgun (WGS) entry which is preliminary data.</text>
</comment>
<accession>A0A6A4WSX5</accession>
<protein>
    <recommendedName>
        <fullName evidence="2">Immunoglobulin I-set domain-containing protein</fullName>
    </recommendedName>
</protein>
<organism evidence="3 4">
    <name type="scientific">Amphibalanus amphitrite</name>
    <name type="common">Striped barnacle</name>
    <name type="synonym">Balanus amphitrite</name>
    <dbReference type="NCBI Taxonomy" id="1232801"/>
    <lineage>
        <taxon>Eukaryota</taxon>
        <taxon>Metazoa</taxon>
        <taxon>Ecdysozoa</taxon>
        <taxon>Arthropoda</taxon>
        <taxon>Crustacea</taxon>
        <taxon>Multicrustacea</taxon>
        <taxon>Cirripedia</taxon>
        <taxon>Thoracica</taxon>
        <taxon>Thoracicalcarea</taxon>
        <taxon>Balanomorpha</taxon>
        <taxon>Balanoidea</taxon>
        <taxon>Balanidae</taxon>
        <taxon>Amphibalaninae</taxon>
        <taxon>Amphibalanus</taxon>
    </lineage>
</organism>
<feature type="region of interest" description="Disordered" evidence="1">
    <location>
        <begin position="114"/>
        <end position="178"/>
    </location>
</feature>
<sequence length="210" mass="22743">MSTFTVHPSSDQFSHHHDVAPGPILIANDRLNITEERDTEYSLWMTLTIHTFDLSDAGDYVCTAKNSIGEVQSTIQVYALLLPLTSPAARLPPAEIRPREPGTPAAEVDTELTYQTPGEEQAPPRTGLERDQSRGARRDPPFSAGEEGGRRRTAGGRQRQPSRETGSEPGAGAEPVSSGAAAAGPWLLLMVTALLSSSLLRPSVPDRRHW</sequence>
<dbReference type="Pfam" id="PF07679">
    <property type="entry name" value="I-set"/>
    <property type="match status" value="1"/>
</dbReference>
<keyword evidence="4" id="KW-1185">Reference proteome</keyword>
<feature type="compositionally biased region" description="Basic and acidic residues" evidence="1">
    <location>
        <begin position="127"/>
        <end position="140"/>
    </location>
</feature>
<evidence type="ECO:0000313" key="4">
    <source>
        <dbReference type="Proteomes" id="UP000440578"/>
    </source>
</evidence>
<dbReference type="InterPro" id="IPR013783">
    <property type="entry name" value="Ig-like_fold"/>
</dbReference>
<dbReference type="InterPro" id="IPR036179">
    <property type="entry name" value="Ig-like_dom_sf"/>
</dbReference>
<dbReference type="EMBL" id="VIIS01000623">
    <property type="protein sequence ID" value="KAF0306914.1"/>
    <property type="molecule type" value="Genomic_DNA"/>
</dbReference>
<dbReference type="SUPFAM" id="SSF48726">
    <property type="entry name" value="Immunoglobulin"/>
    <property type="match status" value="1"/>
</dbReference>
<evidence type="ECO:0000256" key="1">
    <source>
        <dbReference type="SAM" id="MobiDB-lite"/>
    </source>
</evidence>
<dbReference type="InterPro" id="IPR013098">
    <property type="entry name" value="Ig_I-set"/>
</dbReference>
<dbReference type="AlphaFoldDB" id="A0A6A4WSX5"/>
<dbReference type="CDD" id="cd00096">
    <property type="entry name" value="Ig"/>
    <property type="match status" value="1"/>
</dbReference>
<proteinExistence type="predicted"/>
<name>A0A6A4WSX5_AMPAM</name>
<evidence type="ECO:0000313" key="3">
    <source>
        <dbReference type="EMBL" id="KAF0306914.1"/>
    </source>
</evidence>